<dbReference type="PANTHER" id="PTHR34408">
    <property type="entry name" value="FAMILY PROTEIN, PUTATIVE-RELATED"/>
    <property type="match status" value="1"/>
</dbReference>
<dbReference type="Gene3D" id="2.30.30.40">
    <property type="entry name" value="SH3 Domains"/>
    <property type="match status" value="6"/>
</dbReference>
<dbReference type="SUPFAM" id="SSF53187">
    <property type="entry name" value="Zn-dependent exopeptidases"/>
    <property type="match status" value="1"/>
</dbReference>
<accession>A0A939HCK5</accession>
<dbReference type="AlphaFoldDB" id="A0A939HCK5"/>
<evidence type="ECO:0000313" key="7">
    <source>
        <dbReference type="Proteomes" id="UP000664218"/>
    </source>
</evidence>
<dbReference type="CDD" id="cd02696">
    <property type="entry name" value="MurNAc-LAA"/>
    <property type="match status" value="1"/>
</dbReference>
<dbReference type="SUPFAM" id="SSF50044">
    <property type="entry name" value="SH3-domain"/>
    <property type="match status" value="5"/>
</dbReference>
<feature type="domain" description="SH3b" evidence="5">
    <location>
        <begin position="470"/>
        <end position="532"/>
    </location>
</feature>
<feature type="compositionally biased region" description="Polar residues" evidence="3">
    <location>
        <begin position="181"/>
        <end position="197"/>
    </location>
</feature>
<evidence type="ECO:0000256" key="4">
    <source>
        <dbReference type="SAM" id="SignalP"/>
    </source>
</evidence>
<protein>
    <submittedName>
        <fullName evidence="6">SH3 domain-containing protein</fullName>
    </submittedName>
</protein>
<dbReference type="Pfam" id="PF19087">
    <property type="entry name" value="DUF5776"/>
    <property type="match status" value="1"/>
</dbReference>
<dbReference type="Pfam" id="PF01520">
    <property type="entry name" value="Amidase_3"/>
    <property type="match status" value="1"/>
</dbReference>
<dbReference type="GO" id="GO:0008745">
    <property type="term" value="F:N-acetylmuramoyl-L-alanine amidase activity"/>
    <property type="evidence" value="ECO:0007669"/>
    <property type="project" value="InterPro"/>
</dbReference>
<evidence type="ECO:0000256" key="2">
    <source>
        <dbReference type="ARBA" id="ARBA00023316"/>
    </source>
</evidence>
<feature type="signal peptide" evidence="4">
    <location>
        <begin position="1"/>
        <end position="25"/>
    </location>
</feature>
<dbReference type="InterPro" id="IPR002508">
    <property type="entry name" value="MurNAc-LAA_cat"/>
</dbReference>
<dbReference type="Gene3D" id="3.40.630.40">
    <property type="entry name" value="Zn-dependent exopeptidases"/>
    <property type="match status" value="1"/>
</dbReference>
<dbReference type="SMART" id="SM00287">
    <property type="entry name" value="SH3b"/>
    <property type="match status" value="6"/>
</dbReference>
<keyword evidence="7" id="KW-1185">Reference proteome</keyword>
<evidence type="ECO:0000259" key="5">
    <source>
        <dbReference type="PROSITE" id="PS51781"/>
    </source>
</evidence>
<feature type="domain" description="SH3b" evidence="5">
    <location>
        <begin position="351"/>
        <end position="415"/>
    </location>
</feature>
<feature type="domain" description="SH3b" evidence="5">
    <location>
        <begin position="198"/>
        <end position="261"/>
    </location>
</feature>
<keyword evidence="4" id="KW-0732">Signal</keyword>
<dbReference type="PROSITE" id="PS51781">
    <property type="entry name" value="SH3B"/>
    <property type="match status" value="6"/>
</dbReference>
<dbReference type="SMART" id="SM00646">
    <property type="entry name" value="Ami_3"/>
    <property type="match status" value="1"/>
</dbReference>
<feature type="domain" description="SH3b" evidence="5">
    <location>
        <begin position="278"/>
        <end position="340"/>
    </location>
</feature>
<name>A0A939HCK5_9CLOT</name>
<evidence type="ECO:0000256" key="1">
    <source>
        <dbReference type="ARBA" id="ARBA00022801"/>
    </source>
</evidence>
<comment type="caution">
    <text evidence="6">The sequence shown here is derived from an EMBL/GenBank/DDBJ whole genome shotgun (WGS) entry which is preliminary data.</text>
</comment>
<keyword evidence="1" id="KW-0378">Hydrolase</keyword>
<dbReference type="PANTHER" id="PTHR34408:SF2">
    <property type="entry name" value="CELL WALL-BINDING PROTEIN YWSB"/>
    <property type="match status" value="1"/>
</dbReference>
<organism evidence="6 7">
    <name type="scientific">Proteiniclasticum aestuarii</name>
    <dbReference type="NCBI Taxonomy" id="2817862"/>
    <lineage>
        <taxon>Bacteria</taxon>
        <taxon>Bacillati</taxon>
        <taxon>Bacillota</taxon>
        <taxon>Clostridia</taxon>
        <taxon>Eubacteriales</taxon>
        <taxon>Clostridiaceae</taxon>
        <taxon>Proteiniclasticum</taxon>
    </lineage>
</organism>
<dbReference type="GO" id="GO:0009253">
    <property type="term" value="P:peptidoglycan catabolic process"/>
    <property type="evidence" value="ECO:0007669"/>
    <property type="project" value="InterPro"/>
</dbReference>
<dbReference type="Pfam" id="PF08239">
    <property type="entry name" value="SH3_3"/>
    <property type="match status" value="6"/>
</dbReference>
<feature type="chain" id="PRO_5037198852" evidence="4">
    <location>
        <begin position="26"/>
        <end position="1022"/>
    </location>
</feature>
<evidence type="ECO:0000256" key="3">
    <source>
        <dbReference type="SAM" id="MobiDB-lite"/>
    </source>
</evidence>
<dbReference type="Proteomes" id="UP000664218">
    <property type="component" value="Unassembled WGS sequence"/>
</dbReference>
<dbReference type="GO" id="GO:0071555">
    <property type="term" value="P:cell wall organization"/>
    <property type="evidence" value="ECO:0007669"/>
    <property type="project" value="UniProtKB-KW"/>
</dbReference>
<feature type="region of interest" description="Disordered" evidence="3">
    <location>
        <begin position="181"/>
        <end position="201"/>
    </location>
</feature>
<dbReference type="InterPro" id="IPR003646">
    <property type="entry name" value="SH3-like_bac-type"/>
</dbReference>
<proteinExistence type="predicted"/>
<evidence type="ECO:0000313" key="6">
    <source>
        <dbReference type="EMBL" id="MBO1265953.1"/>
    </source>
</evidence>
<dbReference type="InterPro" id="IPR044081">
    <property type="entry name" value="DUF5776"/>
</dbReference>
<keyword evidence="2" id="KW-0961">Cell wall biogenesis/degradation</keyword>
<feature type="domain" description="SH3b" evidence="5">
    <location>
        <begin position="542"/>
        <end position="603"/>
    </location>
</feature>
<sequence length="1022" mass="109387">MLSKRAKKVLLHTSIALVMSLSATALPMGRIDTVVEAAVINTQAGNLTVTAYSLWAYSGPDWNAKTRTYSKGTTLQVTEKHAVDGKEMYKLSNGLYISANPSYVSFSASAAAAPSAPSTTTDKRETTANLNMRSGAGLSNSILLTIPKGTTLTVQSVSGSWAKVSYSGKTGYVSTNYLRSVTSSTPAPSQPDNTAPESGTDIRKTTANLNMRSGAGTHNRILLTIPRNTTVTVLSQSGGWAKVTYGGKTGYVSTSYLTVVSPTTPEPTPTPDPPAGAVDDVRQTTANLNFRSASSITSSVLSVIPKGTKLTVQSVSGTWAKVTYGGKTGYVSTNYLSKVSTSTPDPTPTPEPSSDIRETIENLNMRSSGSISATILLTIPKGSKVTVLSESGGWAKLIYNGRTGYSSAAYLRKLAVDPTPTPDPTPDPTPTPTPDPTPDPTPTPTPDPTPDPTPEPEPTPEPAPEEPVIVNSKMIITGNLNMRAEPDGTSTVLTVLPKGTIVTVESFTGKWGKLTYNGYVGYASQNYMSPYDEPEVEVPAGEDIRENTYNLNLRSGPGTNYGIILTIPKGTKLTIEKIDGNWAQVTYSGRTGYVSIDYLTKVSGPDTPPETEEPSASDSIIKIEGLSGTLDYADVTVKGYVLTNDSVKQVDVIINGVTIGIAEINMKRDDILASNPEFANAGTSGFRLIVGKDRFVSGTNQVTTSAKMADGSTVKTTASFTYNRPTIETAGKLDHMDVVNYKNEDILVSGYGKFNTGVKNVRVYLNGRAQGTAQYGISRADDENLNTGFEYLIRRNNLFPGKNTIKVEVNGNSGEKLTYTKEINVEKIPTIVVDAGHGGKDSGARGNLNGINVYEKTYVLQYALALDAELKNAGFKTILTRGNDTFIELSDRARIANEAHADLFFSIHHDYSSNSSSQGAFVIYPSYKVSSISESSIRESIDAAGYVKQSFISMGFRNRRDGTDQSISGHTLAVLRQTEMRSVLTEIGYMSNAEDLSKIIDPVFQKAMAKSLAAQIKAYFGM</sequence>
<dbReference type="InterPro" id="IPR036028">
    <property type="entry name" value="SH3-like_dom_sf"/>
</dbReference>
<dbReference type="RefSeq" id="WP_207600468.1">
    <property type="nucleotide sequence ID" value="NZ_JAFNJU010000010.1"/>
</dbReference>
<feature type="compositionally biased region" description="Pro residues" evidence="3">
    <location>
        <begin position="419"/>
        <end position="462"/>
    </location>
</feature>
<dbReference type="EMBL" id="JAFNJU010000010">
    <property type="protein sequence ID" value="MBO1265953.1"/>
    <property type="molecule type" value="Genomic_DNA"/>
</dbReference>
<feature type="region of interest" description="Disordered" evidence="3">
    <location>
        <begin position="416"/>
        <end position="469"/>
    </location>
</feature>
<dbReference type="InterPro" id="IPR052354">
    <property type="entry name" value="Cell_Wall_Dynamics_Protein"/>
</dbReference>
<feature type="domain" description="SH3b" evidence="5">
    <location>
        <begin position="120"/>
        <end position="182"/>
    </location>
</feature>
<gene>
    <name evidence="6" type="ORF">J3A84_13015</name>
</gene>
<reference evidence="6" key="1">
    <citation type="submission" date="2021-03" db="EMBL/GenBank/DDBJ databases">
        <title>Proteiniclasticum marinus sp. nov., isolated from tidal flat sediment.</title>
        <authorList>
            <person name="Namirimu T."/>
            <person name="Yang J.-A."/>
            <person name="Yang S.-H."/>
            <person name="Kim Y.-J."/>
            <person name="Kwon K.K."/>
        </authorList>
    </citation>
    <scope>NUCLEOTIDE SEQUENCE</scope>
    <source>
        <strain evidence="6">SCR006</strain>
    </source>
</reference>